<evidence type="ECO:0008006" key="6">
    <source>
        <dbReference type="Google" id="ProtNLM"/>
    </source>
</evidence>
<comment type="caution">
    <text evidence="5">The sequence shown here is derived from an EMBL/GenBank/DDBJ whole genome shotgun (WGS) entry which is preliminary data.</text>
</comment>
<dbReference type="Gene3D" id="1.10.8.60">
    <property type="match status" value="1"/>
</dbReference>
<evidence type="ECO:0000256" key="2">
    <source>
        <dbReference type="ARBA" id="ARBA00022695"/>
    </source>
</evidence>
<name>X1NE11_9ZZZZ</name>
<keyword evidence="4" id="KW-0239">DNA-directed DNA polymerase</keyword>
<dbReference type="PANTHER" id="PTHR34388:SF1">
    <property type="entry name" value="DNA POLYMERASE III SUBUNIT DELTA"/>
    <property type="match status" value="1"/>
</dbReference>
<accession>X1NE11</accession>
<keyword evidence="2" id="KW-0548">Nucleotidyltransferase</keyword>
<keyword evidence="3" id="KW-0235">DNA replication</keyword>
<dbReference type="PANTHER" id="PTHR34388">
    <property type="entry name" value="DNA POLYMERASE III SUBUNIT DELTA"/>
    <property type="match status" value="1"/>
</dbReference>
<protein>
    <recommendedName>
        <fullName evidence="6">DNA polymerase III gamma subunit domain-containing protein</fullName>
    </recommendedName>
</protein>
<dbReference type="GO" id="GO:0009360">
    <property type="term" value="C:DNA polymerase III complex"/>
    <property type="evidence" value="ECO:0007669"/>
    <property type="project" value="TreeGrafter"/>
</dbReference>
<evidence type="ECO:0000313" key="5">
    <source>
        <dbReference type="EMBL" id="GAI28441.1"/>
    </source>
</evidence>
<evidence type="ECO:0000256" key="4">
    <source>
        <dbReference type="ARBA" id="ARBA00022932"/>
    </source>
</evidence>
<evidence type="ECO:0000256" key="3">
    <source>
        <dbReference type="ARBA" id="ARBA00022705"/>
    </source>
</evidence>
<dbReference type="NCBIfam" id="TIGR01128">
    <property type="entry name" value="holA"/>
    <property type="match status" value="1"/>
</dbReference>
<reference evidence="5" key="1">
    <citation type="journal article" date="2014" name="Front. Microbiol.">
        <title>High frequency of phylogenetically diverse reductive dehalogenase-homologous genes in deep subseafloor sedimentary metagenomes.</title>
        <authorList>
            <person name="Kawai M."/>
            <person name="Futagami T."/>
            <person name="Toyoda A."/>
            <person name="Takaki Y."/>
            <person name="Nishi S."/>
            <person name="Hori S."/>
            <person name="Arai W."/>
            <person name="Tsubouchi T."/>
            <person name="Morono Y."/>
            <person name="Uchiyama I."/>
            <person name="Ito T."/>
            <person name="Fujiyama A."/>
            <person name="Inagaki F."/>
            <person name="Takami H."/>
        </authorList>
    </citation>
    <scope>NUCLEOTIDE SEQUENCE</scope>
    <source>
        <strain evidence="5">Expedition CK06-06</strain>
    </source>
</reference>
<feature type="non-terminal residue" evidence="5">
    <location>
        <position position="147"/>
    </location>
</feature>
<dbReference type="GO" id="GO:0003887">
    <property type="term" value="F:DNA-directed DNA polymerase activity"/>
    <property type="evidence" value="ECO:0007669"/>
    <property type="project" value="UniProtKB-KW"/>
</dbReference>
<dbReference type="Gene3D" id="1.20.272.10">
    <property type="match status" value="1"/>
</dbReference>
<dbReference type="InterPro" id="IPR005790">
    <property type="entry name" value="DNA_polIII_delta"/>
</dbReference>
<gene>
    <name evidence="5" type="ORF">S06H3_28391</name>
</gene>
<evidence type="ECO:0000256" key="1">
    <source>
        <dbReference type="ARBA" id="ARBA00022679"/>
    </source>
</evidence>
<proteinExistence type="predicted"/>
<dbReference type="GO" id="GO:0003677">
    <property type="term" value="F:DNA binding"/>
    <property type="evidence" value="ECO:0007669"/>
    <property type="project" value="InterPro"/>
</dbReference>
<dbReference type="GO" id="GO:0006261">
    <property type="term" value="P:DNA-templated DNA replication"/>
    <property type="evidence" value="ECO:0007669"/>
    <property type="project" value="TreeGrafter"/>
</dbReference>
<dbReference type="EMBL" id="BARV01016562">
    <property type="protein sequence ID" value="GAI28441.1"/>
    <property type="molecule type" value="Genomic_DNA"/>
</dbReference>
<organism evidence="5">
    <name type="scientific">marine sediment metagenome</name>
    <dbReference type="NCBI Taxonomy" id="412755"/>
    <lineage>
        <taxon>unclassified sequences</taxon>
        <taxon>metagenomes</taxon>
        <taxon>ecological metagenomes</taxon>
    </lineage>
</organism>
<sequence length="147" mass="16865">MREKGFSLKEFKPVYGFRFKNWLIQRAKQYDLTINSQAADLLIDYLGNSSGRIDQELKKLRDYLSFHLQKEITIQDIRAITLPVPNLAIFDLLDKVAAQNFSGASLQLEEMLNQGVSESYLLSMLETTISNLLQAKDYKERAKDISA</sequence>
<keyword evidence="1" id="KW-0808">Transferase</keyword>
<dbReference type="AlphaFoldDB" id="X1NE11"/>